<dbReference type="Pfam" id="PF01569">
    <property type="entry name" value="PAP2"/>
    <property type="match status" value="1"/>
</dbReference>
<dbReference type="HOGENOM" id="CLU_072573_10_2_6"/>
<dbReference type="InterPro" id="IPR036938">
    <property type="entry name" value="PAP2/HPO_sf"/>
</dbReference>
<evidence type="ECO:0000256" key="8">
    <source>
        <dbReference type="ARBA" id="ARBA00032707"/>
    </source>
</evidence>
<keyword evidence="4 10" id="KW-0812">Transmembrane</keyword>
<dbReference type="Gene3D" id="1.20.144.10">
    <property type="entry name" value="Phosphatidic acid phosphatase type 2/haloperoxidase"/>
    <property type="match status" value="1"/>
</dbReference>
<dbReference type="PANTHER" id="PTHR14969:SF62">
    <property type="entry name" value="DECAPRENYLPHOSPHORYL-5-PHOSPHORIBOSE PHOSPHATASE RV3807C-RELATED"/>
    <property type="match status" value="1"/>
</dbReference>
<feature type="domain" description="Phosphatidic acid phosphatase type 2/haloperoxidase" evidence="11">
    <location>
        <begin position="62"/>
        <end position="171"/>
    </location>
</feature>
<keyword evidence="6 10" id="KW-1133">Transmembrane helix</keyword>
<comment type="subcellular location">
    <subcellularLocation>
        <location evidence="1">Cell membrane</location>
        <topology evidence="1">Multi-pass membrane protein</topology>
    </subcellularLocation>
</comment>
<evidence type="ECO:0000256" key="7">
    <source>
        <dbReference type="ARBA" id="ARBA00023136"/>
    </source>
</evidence>
<organism evidence="12 13">
    <name type="scientific">Thiocystis violascens (strain ATCC 17096 / DSM 198 / 6111)</name>
    <name type="common">Chromatium violascens</name>
    <dbReference type="NCBI Taxonomy" id="765911"/>
    <lineage>
        <taxon>Bacteria</taxon>
        <taxon>Pseudomonadati</taxon>
        <taxon>Pseudomonadota</taxon>
        <taxon>Gammaproteobacteria</taxon>
        <taxon>Chromatiales</taxon>
        <taxon>Chromatiaceae</taxon>
        <taxon>Thiocystis</taxon>
    </lineage>
</organism>
<dbReference type="EMBL" id="CP003154">
    <property type="protein sequence ID" value="AFL75618.1"/>
    <property type="molecule type" value="Genomic_DNA"/>
</dbReference>
<evidence type="ECO:0000313" key="12">
    <source>
        <dbReference type="EMBL" id="AFL75618.1"/>
    </source>
</evidence>
<dbReference type="GO" id="GO:0050380">
    <property type="term" value="F:undecaprenyl-diphosphatase activity"/>
    <property type="evidence" value="ECO:0007669"/>
    <property type="project" value="UniProtKB-EC"/>
</dbReference>
<dbReference type="SUPFAM" id="SSF48317">
    <property type="entry name" value="Acid phosphatase/Vanadium-dependent haloperoxidase"/>
    <property type="match status" value="1"/>
</dbReference>
<keyword evidence="7 10" id="KW-0472">Membrane</keyword>
<feature type="transmembrane region" description="Helical" evidence="10">
    <location>
        <begin position="130"/>
        <end position="150"/>
    </location>
</feature>
<evidence type="ECO:0000256" key="5">
    <source>
        <dbReference type="ARBA" id="ARBA00022801"/>
    </source>
</evidence>
<dbReference type="STRING" id="765911.Thivi_3774"/>
<evidence type="ECO:0000256" key="9">
    <source>
        <dbReference type="ARBA" id="ARBA00047594"/>
    </source>
</evidence>
<feature type="transmembrane region" description="Helical" evidence="10">
    <location>
        <begin position="34"/>
        <end position="56"/>
    </location>
</feature>
<dbReference type="PANTHER" id="PTHR14969">
    <property type="entry name" value="SPHINGOSINE-1-PHOSPHATE PHOSPHOHYDROLASE"/>
    <property type="match status" value="1"/>
</dbReference>
<sequence>MRPWLQHLNNREASICRTWSRSGQRVWVQRPFAVVSRLGDGVFWYCLMAILPLLYGVEGLKASLHMLITGGVALALYKSLKGVTRRERPCHHASDIMALVPPLDRYSFPSGHTLHAVSFSAVAVYYFPQLAWLLIPFTALVASSRILLGLHYPSDVLVATLIGLTLAYSSLSIVA</sequence>
<keyword evidence="13" id="KW-1185">Reference proteome</keyword>
<accession>I3YF50</accession>
<keyword evidence="3" id="KW-1003">Cell membrane</keyword>
<dbReference type="SMART" id="SM00014">
    <property type="entry name" value="acidPPc"/>
    <property type="match status" value="1"/>
</dbReference>
<dbReference type="eggNOG" id="COG0671">
    <property type="taxonomic scope" value="Bacteria"/>
</dbReference>
<evidence type="ECO:0000256" key="3">
    <source>
        <dbReference type="ARBA" id="ARBA00022475"/>
    </source>
</evidence>
<dbReference type="KEGG" id="tvi:Thivi_3774"/>
<evidence type="ECO:0000256" key="6">
    <source>
        <dbReference type="ARBA" id="ARBA00022989"/>
    </source>
</evidence>
<dbReference type="GO" id="GO:0005886">
    <property type="term" value="C:plasma membrane"/>
    <property type="evidence" value="ECO:0007669"/>
    <property type="project" value="UniProtKB-SubCell"/>
</dbReference>
<comment type="catalytic activity">
    <reaction evidence="9">
        <text>di-trans,octa-cis-undecaprenyl diphosphate + H2O = di-trans,octa-cis-undecaprenyl phosphate + phosphate + H(+)</text>
        <dbReference type="Rhea" id="RHEA:28094"/>
        <dbReference type="ChEBI" id="CHEBI:15377"/>
        <dbReference type="ChEBI" id="CHEBI:15378"/>
        <dbReference type="ChEBI" id="CHEBI:43474"/>
        <dbReference type="ChEBI" id="CHEBI:58405"/>
        <dbReference type="ChEBI" id="CHEBI:60392"/>
        <dbReference type="EC" id="3.6.1.27"/>
    </reaction>
</comment>
<evidence type="ECO:0000256" key="1">
    <source>
        <dbReference type="ARBA" id="ARBA00004651"/>
    </source>
</evidence>
<dbReference type="AlphaFoldDB" id="I3YF50"/>
<evidence type="ECO:0000256" key="10">
    <source>
        <dbReference type="SAM" id="Phobius"/>
    </source>
</evidence>
<protein>
    <recommendedName>
        <fullName evidence="2">undecaprenyl-diphosphate phosphatase</fullName>
        <ecNumber evidence="2">3.6.1.27</ecNumber>
    </recommendedName>
    <alternativeName>
        <fullName evidence="8">Undecaprenyl pyrophosphate phosphatase</fullName>
    </alternativeName>
</protein>
<keyword evidence="5" id="KW-0378">Hydrolase</keyword>
<name>I3YF50_THIV6</name>
<evidence type="ECO:0000313" key="13">
    <source>
        <dbReference type="Proteomes" id="UP000006062"/>
    </source>
</evidence>
<feature type="transmembrane region" description="Helical" evidence="10">
    <location>
        <begin position="156"/>
        <end position="174"/>
    </location>
</feature>
<evidence type="ECO:0000259" key="11">
    <source>
        <dbReference type="SMART" id="SM00014"/>
    </source>
</evidence>
<dbReference type="EC" id="3.6.1.27" evidence="2"/>
<evidence type="ECO:0000256" key="4">
    <source>
        <dbReference type="ARBA" id="ARBA00022692"/>
    </source>
</evidence>
<evidence type="ECO:0000256" key="2">
    <source>
        <dbReference type="ARBA" id="ARBA00012374"/>
    </source>
</evidence>
<dbReference type="RefSeq" id="WP_014780009.1">
    <property type="nucleotide sequence ID" value="NC_018012.1"/>
</dbReference>
<dbReference type="InterPro" id="IPR000326">
    <property type="entry name" value="PAP2/HPO"/>
</dbReference>
<reference evidence="12 13" key="1">
    <citation type="submission" date="2012-06" db="EMBL/GenBank/DDBJ databases">
        <title>Complete sequence of Thiocystis violascens DSM 198.</title>
        <authorList>
            <consortium name="US DOE Joint Genome Institute"/>
            <person name="Lucas S."/>
            <person name="Han J."/>
            <person name="Lapidus A."/>
            <person name="Cheng J.-F."/>
            <person name="Goodwin L."/>
            <person name="Pitluck S."/>
            <person name="Peters L."/>
            <person name="Ovchinnikova G."/>
            <person name="Teshima H."/>
            <person name="Detter J.C."/>
            <person name="Han C."/>
            <person name="Tapia R."/>
            <person name="Land M."/>
            <person name="Hauser L."/>
            <person name="Kyrpides N."/>
            <person name="Ivanova N."/>
            <person name="Pagani I."/>
            <person name="Vogl K."/>
            <person name="Liu Z."/>
            <person name="Frigaard N.-U."/>
            <person name="Bryant D."/>
            <person name="Woyke T."/>
        </authorList>
    </citation>
    <scope>NUCLEOTIDE SEQUENCE [LARGE SCALE GENOMIC DNA]</scope>
    <source>
        <strain evidence="13">ATCC 17096 / DSM 198 / 6111</strain>
    </source>
</reference>
<gene>
    <name evidence="12" type="ordered locus">Thivi_3774</name>
</gene>
<dbReference type="Proteomes" id="UP000006062">
    <property type="component" value="Chromosome"/>
</dbReference>
<proteinExistence type="predicted"/>
<dbReference type="OrthoDB" id="9780507at2"/>